<dbReference type="GO" id="GO:0003677">
    <property type="term" value="F:DNA binding"/>
    <property type="evidence" value="ECO:0007669"/>
    <property type="project" value="UniProtKB-UniRule"/>
</dbReference>
<protein>
    <submittedName>
        <fullName evidence="4">Bifunctional DNA-binding transcriptional regulator/antitoxin component of YhaV-PrlF toxin-antitoxin module</fullName>
    </submittedName>
</protein>
<dbReference type="EMBL" id="JACHIV010000001">
    <property type="protein sequence ID" value="MBB5071356.1"/>
    <property type="molecule type" value="Genomic_DNA"/>
</dbReference>
<keyword evidence="5" id="KW-1185">Reference proteome</keyword>
<dbReference type="RefSeq" id="WP_184481641.1">
    <property type="nucleotide sequence ID" value="NZ_JACHIV010000001.1"/>
</dbReference>
<evidence type="ECO:0000313" key="4">
    <source>
        <dbReference type="EMBL" id="MBB5071356.1"/>
    </source>
</evidence>
<dbReference type="AlphaFoldDB" id="A0A840NFZ3"/>
<dbReference type="InterPro" id="IPR037914">
    <property type="entry name" value="SpoVT-AbrB_sf"/>
</dbReference>
<comment type="caution">
    <text evidence="4">The sequence shown here is derived from an EMBL/GenBank/DDBJ whole genome shotgun (WGS) entry which is preliminary data.</text>
</comment>
<evidence type="ECO:0000259" key="3">
    <source>
        <dbReference type="PROSITE" id="PS51740"/>
    </source>
</evidence>
<feature type="region of interest" description="Disordered" evidence="2">
    <location>
        <begin position="1"/>
        <end position="32"/>
    </location>
</feature>
<proteinExistence type="predicted"/>
<evidence type="ECO:0000256" key="1">
    <source>
        <dbReference type="PROSITE-ProRule" id="PRU01076"/>
    </source>
</evidence>
<dbReference type="Proteomes" id="UP000580474">
    <property type="component" value="Unassembled WGS sequence"/>
</dbReference>
<keyword evidence="1 4" id="KW-0238">DNA-binding</keyword>
<evidence type="ECO:0000256" key="2">
    <source>
        <dbReference type="SAM" id="MobiDB-lite"/>
    </source>
</evidence>
<dbReference type="PROSITE" id="PS51740">
    <property type="entry name" value="SPOVT_ABRB"/>
    <property type="match status" value="1"/>
</dbReference>
<organism evidence="4 5">
    <name type="scientific">Saccharopolyspora gloriosae</name>
    <dbReference type="NCBI Taxonomy" id="455344"/>
    <lineage>
        <taxon>Bacteria</taxon>
        <taxon>Bacillati</taxon>
        <taxon>Actinomycetota</taxon>
        <taxon>Actinomycetes</taxon>
        <taxon>Pseudonocardiales</taxon>
        <taxon>Pseudonocardiaceae</taxon>
        <taxon>Saccharopolyspora</taxon>
    </lineage>
</organism>
<sequence length="95" mass="10105">MDSTEYEGSAEATVTAQGRSAIPKEVRQAAGREPGTKAYITAKGTGGRIVLETRAQKIQRLRTTLTKQLGADSPSLADELAADRSRDARRESGAT</sequence>
<dbReference type="InterPro" id="IPR007159">
    <property type="entry name" value="SpoVT-AbrB_dom"/>
</dbReference>
<accession>A0A840NFZ3</accession>
<gene>
    <name evidence="4" type="ORF">BJ969_004444</name>
</gene>
<name>A0A840NFZ3_9PSEU</name>
<feature type="region of interest" description="Disordered" evidence="2">
    <location>
        <begin position="66"/>
        <end position="95"/>
    </location>
</feature>
<reference evidence="4 5" key="1">
    <citation type="submission" date="2020-08" db="EMBL/GenBank/DDBJ databases">
        <title>Sequencing the genomes of 1000 actinobacteria strains.</title>
        <authorList>
            <person name="Klenk H.-P."/>
        </authorList>
    </citation>
    <scope>NUCLEOTIDE SEQUENCE [LARGE SCALE GENOMIC DNA]</scope>
    <source>
        <strain evidence="4 5">DSM 45582</strain>
    </source>
</reference>
<feature type="domain" description="SpoVT-AbrB" evidence="3">
    <location>
        <begin position="9"/>
        <end position="56"/>
    </location>
</feature>
<evidence type="ECO:0000313" key="5">
    <source>
        <dbReference type="Proteomes" id="UP000580474"/>
    </source>
</evidence>
<dbReference type="SUPFAM" id="SSF89447">
    <property type="entry name" value="AbrB/MazE/MraZ-like"/>
    <property type="match status" value="1"/>
</dbReference>
<feature type="compositionally biased region" description="Basic and acidic residues" evidence="2">
    <location>
        <begin position="81"/>
        <end position="95"/>
    </location>
</feature>